<evidence type="ECO:0000313" key="3">
    <source>
        <dbReference type="EMBL" id="MBB5016074.1"/>
    </source>
</evidence>
<proteinExistence type="predicted"/>
<comment type="caution">
    <text evidence="3">The sequence shown here is derived from an EMBL/GenBank/DDBJ whole genome shotgun (WGS) entry which is preliminary data.</text>
</comment>
<dbReference type="Proteomes" id="UP000519004">
    <property type="component" value="Unassembled WGS sequence"/>
</dbReference>
<dbReference type="EMBL" id="JACHHX010000014">
    <property type="protein sequence ID" value="MBB5016074.1"/>
    <property type="molecule type" value="Genomic_DNA"/>
</dbReference>
<keyword evidence="4" id="KW-1185">Reference proteome</keyword>
<accession>A0A7W7Y0X5</accession>
<evidence type="ECO:0000259" key="2">
    <source>
        <dbReference type="Pfam" id="PF11845"/>
    </source>
</evidence>
<feature type="domain" description="Tll0287-like" evidence="2">
    <location>
        <begin position="63"/>
        <end position="200"/>
    </location>
</feature>
<evidence type="ECO:0000313" key="4">
    <source>
        <dbReference type="Proteomes" id="UP000519004"/>
    </source>
</evidence>
<gene>
    <name evidence="3" type="ORF">HNQ58_001984</name>
</gene>
<feature type="signal peptide" evidence="1">
    <location>
        <begin position="1"/>
        <end position="17"/>
    </location>
</feature>
<reference evidence="3 4" key="1">
    <citation type="submission" date="2020-08" db="EMBL/GenBank/DDBJ databases">
        <title>Genomic Encyclopedia of Type Strains, Phase IV (KMG-IV): sequencing the most valuable type-strain genomes for metagenomic binning, comparative biology and taxonomic classification.</title>
        <authorList>
            <person name="Goeker M."/>
        </authorList>
    </citation>
    <scope>NUCLEOTIDE SEQUENCE [LARGE SCALE GENOMIC DNA]</scope>
    <source>
        <strain evidence="3 4">DSM 25897</strain>
    </source>
</reference>
<dbReference type="RefSeq" id="WP_183948747.1">
    <property type="nucleotide sequence ID" value="NZ_JACHHX010000014.1"/>
</dbReference>
<dbReference type="InterPro" id="IPR021796">
    <property type="entry name" value="Tll0287-like_dom"/>
</dbReference>
<dbReference type="PROSITE" id="PS51257">
    <property type="entry name" value="PROKAR_LIPOPROTEIN"/>
    <property type="match status" value="1"/>
</dbReference>
<name>A0A7W7Y0X5_9GAMM</name>
<keyword evidence="1" id="KW-0732">Signal</keyword>
<evidence type="ECO:0000256" key="1">
    <source>
        <dbReference type="SAM" id="SignalP"/>
    </source>
</evidence>
<feature type="chain" id="PRO_5031328149" description="Tll0287-like domain-containing protein" evidence="1">
    <location>
        <begin position="18"/>
        <end position="204"/>
    </location>
</feature>
<protein>
    <recommendedName>
        <fullName evidence="2">Tll0287-like domain-containing protein</fullName>
    </recommendedName>
</protein>
<sequence>MNRHLLPIILAATVLMACQPATDPTPAEPQVGPPDADEASLARAEAAIGELGMRLRAALQGRMQAEGPLGAIDFCTVQAPVIASEVMQAHGVRLGRTSERVRNPANAATEWQAAVLRDFAANVAAGEAPEAQRAVLRDGLPDGVALRFMRGIRVEAPCTLCHGREIDPGIAKAIAANYPDDAATGYREGELRGAFWVEVPAGIH</sequence>
<dbReference type="Pfam" id="PF11845">
    <property type="entry name" value="Tll0287-like"/>
    <property type="match status" value="1"/>
</dbReference>
<organism evidence="3 4">
    <name type="scientific">Rehaibacterium terrae</name>
    <dbReference type="NCBI Taxonomy" id="1341696"/>
    <lineage>
        <taxon>Bacteria</taxon>
        <taxon>Pseudomonadati</taxon>
        <taxon>Pseudomonadota</taxon>
        <taxon>Gammaproteobacteria</taxon>
        <taxon>Lysobacterales</taxon>
        <taxon>Lysobacteraceae</taxon>
        <taxon>Rehaibacterium</taxon>
    </lineage>
</organism>
<dbReference type="AlphaFoldDB" id="A0A7W7Y0X5"/>